<dbReference type="SUPFAM" id="SSF55031">
    <property type="entry name" value="Bacterial exopeptidase dimerisation domain"/>
    <property type="match status" value="1"/>
</dbReference>
<dbReference type="Proteomes" id="UP000282957">
    <property type="component" value="Unassembled WGS sequence"/>
</dbReference>
<evidence type="ECO:0000313" key="4">
    <source>
        <dbReference type="EMBL" id="RVT96078.1"/>
    </source>
</evidence>
<evidence type="ECO:0000256" key="1">
    <source>
        <dbReference type="ARBA" id="ARBA00006153"/>
    </source>
</evidence>
<keyword evidence="3" id="KW-0862">Zinc</keyword>
<dbReference type="GO" id="GO:0046872">
    <property type="term" value="F:metal ion binding"/>
    <property type="evidence" value="ECO:0007669"/>
    <property type="project" value="UniProtKB-KW"/>
</dbReference>
<dbReference type="NCBIfam" id="TIGR01879">
    <property type="entry name" value="hydantase"/>
    <property type="match status" value="1"/>
</dbReference>
<feature type="binding site" evidence="3">
    <location>
        <position position="103"/>
    </location>
    <ligand>
        <name>Zn(2+)</name>
        <dbReference type="ChEBI" id="CHEBI:29105"/>
        <label>2</label>
    </ligand>
</feature>
<feature type="binding site" evidence="3">
    <location>
        <position position="138"/>
    </location>
    <ligand>
        <name>Zn(2+)</name>
        <dbReference type="ChEBI" id="CHEBI:29105"/>
        <label>2</label>
    </ligand>
</feature>
<dbReference type="Gene3D" id="3.30.70.360">
    <property type="match status" value="1"/>
</dbReference>
<dbReference type="PANTHER" id="PTHR32494:SF5">
    <property type="entry name" value="ALLANTOATE AMIDOHYDROLASE"/>
    <property type="match status" value="1"/>
</dbReference>
<dbReference type="InterPro" id="IPR010158">
    <property type="entry name" value="Amidase_Cbmase"/>
</dbReference>
<keyword evidence="3" id="KW-0479">Metal-binding</keyword>
<dbReference type="EMBL" id="SACL01000004">
    <property type="protein sequence ID" value="RVT96078.1"/>
    <property type="molecule type" value="Genomic_DNA"/>
</dbReference>
<evidence type="ECO:0000256" key="2">
    <source>
        <dbReference type="ARBA" id="ARBA00022801"/>
    </source>
</evidence>
<evidence type="ECO:0000256" key="3">
    <source>
        <dbReference type="PIRSR" id="PIRSR001235-1"/>
    </source>
</evidence>
<comment type="similarity">
    <text evidence="1">Belongs to the peptidase M20 family.</text>
</comment>
<name>A0A437MEK7_9PROT</name>
<comment type="caution">
    <text evidence="4">The sequence shown here is derived from an EMBL/GenBank/DDBJ whole genome shotgun (WGS) entry which is preliminary data.</text>
</comment>
<feature type="binding site" evidence="3">
    <location>
        <position position="200"/>
    </location>
    <ligand>
        <name>Zn(2+)</name>
        <dbReference type="ChEBI" id="CHEBI:29105"/>
        <label>1</label>
    </ligand>
</feature>
<dbReference type="CDD" id="cd03884">
    <property type="entry name" value="M20_bAS"/>
    <property type="match status" value="1"/>
</dbReference>
<reference evidence="4 5" key="1">
    <citation type="submission" date="2019-01" db="EMBL/GenBank/DDBJ databases">
        <authorList>
            <person name="Chen W.-M."/>
        </authorList>
    </citation>
    <scope>NUCLEOTIDE SEQUENCE [LARGE SCALE GENOMIC DNA]</scope>
    <source>
        <strain evidence="4 5">CCP-6</strain>
    </source>
</reference>
<comment type="cofactor">
    <cofactor evidence="3">
        <name>Zn(2+)</name>
        <dbReference type="ChEBI" id="CHEBI:29105"/>
    </cofactor>
    <text evidence="3">Binds 2 Zn(2+) ions per subunit.</text>
</comment>
<sequence>MVWSGKAVSTSNLPLSGARLWDSLMEMAKIGGTAKGGSNRQTLTEVDNQGRHLLARWAQQAGCTLTVDRIGNMMLRREGTDPKAKPIAFGSHLDTQPTGGKFDGVLGVLAGLELMRAVHEAGIQTRAPLLLINWTNEEGARFAPPMMGSGVAMGVFTEEEILAKQDQEGAVFGTELEAIGWRGEADPTMLRDCAAYFELHIEQGKILEDEGLELGVVDRALCQNWLEVVVTGENAHGGSPMAGRKDALMGAAKLISALEEIALTTLAPDGEPGRATVGQMRIHPSSRNVAPDDVWFSVDTRHSDAPALDLMAQKLRDAAAAIGAERGLGFEVKDFWYSPLTPFDAKLVAHCQESAKARGLKFKTMPTGIGHDAVYMARHVPTVMIFTPCHGGLSHNEAESITPEWAEAGLKVLADAVLATAEVV</sequence>
<dbReference type="PANTHER" id="PTHR32494">
    <property type="entry name" value="ALLANTOATE DEIMINASE-RELATED"/>
    <property type="match status" value="1"/>
</dbReference>
<dbReference type="Gene3D" id="3.40.630.10">
    <property type="entry name" value="Zn peptidases"/>
    <property type="match status" value="1"/>
</dbReference>
<dbReference type="Pfam" id="PF01546">
    <property type="entry name" value="Peptidase_M20"/>
    <property type="match status" value="1"/>
</dbReference>
<dbReference type="SUPFAM" id="SSF53187">
    <property type="entry name" value="Zn-dependent exopeptidases"/>
    <property type="match status" value="1"/>
</dbReference>
<dbReference type="OrthoDB" id="9808195at2"/>
<dbReference type="PIRSF" id="PIRSF001235">
    <property type="entry name" value="Amidase_carbamoylase"/>
    <property type="match status" value="1"/>
</dbReference>
<proteinExistence type="inferred from homology"/>
<accession>A0A437MEK7</accession>
<dbReference type="GO" id="GO:0016813">
    <property type="term" value="F:hydrolase activity, acting on carbon-nitrogen (but not peptide) bonds, in linear amidines"/>
    <property type="evidence" value="ECO:0007669"/>
    <property type="project" value="InterPro"/>
</dbReference>
<dbReference type="AlphaFoldDB" id="A0A437MEK7"/>
<dbReference type="InterPro" id="IPR002933">
    <property type="entry name" value="Peptidase_M20"/>
</dbReference>
<feature type="binding site" evidence="3">
    <location>
        <position position="395"/>
    </location>
    <ligand>
        <name>Zn(2+)</name>
        <dbReference type="ChEBI" id="CHEBI:29105"/>
        <label>2</label>
    </ligand>
</feature>
<gene>
    <name evidence="4" type="ORF">EOD42_13205</name>
</gene>
<protein>
    <submittedName>
        <fullName evidence="4">Zn-dependent hydrolase</fullName>
    </submittedName>
</protein>
<feature type="binding site" evidence="3">
    <location>
        <position position="103"/>
    </location>
    <ligand>
        <name>Zn(2+)</name>
        <dbReference type="ChEBI" id="CHEBI:29105"/>
        <label>1</label>
    </ligand>
</feature>
<evidence type="ECO:0000313" key="5">
    <source>
        <dbReference type="Proteomes" id="UP000282957"/>
    </source>
</evidence>
<dbReference type="NCBIfam" id="NF006769">
    <property type="entry name" value="PRK09290.1-3"/>
    <property type="match status" value="1"/>
</dbReference>
<keyword evidence="2 4" id="KW-0378">Hydrolase</keyword>
<dbReference type="InterPro" id="IPR036264">
    <property type="entry name" value="Bact_exopeptidase_dim_dom"/>
</dbReference>
<organism evidence="4 5">
    <name type="scientific">Rhodovarius crocodyli</name>
    <dbReference type="NCBI Taxonomy" id="1979269"/>
    <lineage>
        <taxon>Bacteria</taxon>
        <taxon>Pseudomonadati</taxon>
        <taxon>Pseudomonadota</taxon>
        <taxon>Alphaproteobacteria</taxon>
        <taxon>Acetobacterales</taxon>
        <taxon>Roseomonadaceae</taxon>
        <taxon>Rhodovarius</taxon>
    </lineage>
</organism>
<feature type="binding site" evidence="3">
    <location>
        <position position="92"/>
    </location>
    <ligand>
        <name>Zn(2+)</name>
        <dbReference type="ChEBI" id="CHEBI:29105"/>
        <label>1</label>
    </ligand>
</feature>
<keyword evidence="5" id="KW-1185">Reference proteome</keyword>